<accession>A0A6N4DG65</accession>
<dbReference type="InterPro" id="IPR038440">
    <property type="entry name" value="FimV_C_sf"/>
</dbReference>
<feature type="compositionally biased region" description="Acidic residues" evidence="1">
    <location>
        <begin position="1"/>
        <end position="10"/>
    </location>
</feature>
<feature type="region of interest" description="Disordered" evidence="1">
    <location>
        <begin position="1"/>
        <end position="21"/>
    </location>
</feature>
<evidence type="ECO:0000313" key="3">
    <source>
        <dbReference type="Proteomes" id="UP000241514"/>
    </source>
</evidence>
<dbReference type="NCBIfam" id="TIGR03504">
    <property type="entry name" value="FimV_Cterm"/>
    <property type="match status" value="1"/>
</dbReference>
<feature type="compositionally biased region" description="Basic and acidic residues" evidence="1">
    <location>
        <begin position="11"/>
        <end position="20"/>
    </location>
</feature>
<dbReference type="InterPro" id="IPR020011">
    <property type="entry name" value="FimV_C"/>
</dbReference>
<dbReference type="Pfam" id="PF14559">
    <property type="entry name" value="TPR_19"/>
    <property type="match status" value="1"/>
</dbReference>
<name>A0A6N4DG65_9GAMM</name>
<feature type="non-terminal residue" evidence="2">
    <location>
        <position position="1"/>
    </location>
</feature>
<dbReference type="Gene3D" id="1.20.58.2200">
    <property type="match status" value="1"/>
</dbReference>
<dbReference type="Proteomes" id="UP000241514">
    <property type="component" value="Unassembled WGS sequence"/>
</dbReference>
<comment type="caution">
    <text evidence="2">The sequence shown here is derived from an EMBL/GenBank/DDBJ whole genome shotgun (WGS) entry which is preliminary data.</text>
</comment>
<reference evidence="2 3" key="1">
    <citation type="submission" date="2018-03" db="EMBL/GenBank/DDBJ databases">
        <title>Cross-interface Injection: A General Nanoliter Liquid Handling Method Applied to Single Cells Genome Amplification Automated Nanoliter Liquid Handling Applied to Single Cell Multiple Displacement Amplification.</title>
        <authorList>
            <person name="Yun J."/>
            <person name="Xu P."/>
            <person name="Xu J."/>
            <person name="Dai X."/>
            <person name="Wang Y."/>
            <person name="Zheng X."/>
            <person name="Cao C."/>
            <person name="Yi Q."/>
            <person name="Zhu Y."/>
            <person name="Wang L."/>
            <person name="Dong Z."/>
            <person name="Huang Y."/>
            <person name="Huang L."/>
            <person name="Du W."/>
        </authorList>
    </citation>
    <scope>NUCLEOTIDE SEQUENCE [LARGE SCALE GENOMIC DNA]</scope>
    <source>
        <strain evidence="2 3">A9-4</strain>
    </source>
</reference>
<dbReference type="EMBL" id="PYVG01000124">
    <property type="protein sequence ID" value="PTB88022.1"/>
    <property type="molecule type" value="Genomic_DNA"/>
</dbReference>
<evidence type="ECO:0000256" key="1">
    <source>
        <dbReference type="SAM" id="MobiDB-lite"/>
    </source>
</evidence>
<sequence length="97" mass="10656">ADAEDNDDVEDRYSTDDVKEVLGAYDGAAESAATDNEDDFELGKSPATLLDLAQAYIEMGEIDDAQLLLNKIKHCGDDDIEREVAQLLQQLDGQSHR</sequence>
<proteinExistence type="predicted"/>
<organism evidence="2 3">
    <name type="scientific">Pseudidiomarina aestuarii</name>
    <dbReference type="NCBI Taxonomy" id="624146"/>
    <lineage>
        <taxon>Bacteria</taxon>
        <taxon>Pseudomonadati</taxon>
        <taxon>Pseudomonadota</taxon>
        <taxon>Gammaproteobacteria</taxon>
        <taxon>Alteromonadales</taxon>
        <taxon>Idiomarinaceae</taxon>
        <taxon>Pseudidiomarina</taxon>
    </lineage>
</organism>
<protein>
    <submittedName>
        <fullName evidence="2">Peptidoglycan-binding protein</fullName>
    </submittedName>
</protein>
<dbReference type="AlphaFoldDB" id="A0A6N4DG65"/>
<evidence type="ECO:0000313" key="2">
    <source>
        <dbReference type="EMBL" id="PTB88022.1"/>
    </source>
</evidence>
<gene>
    <name evidence="2" type="ORF">C9928_06960</name>
</gene>